<feature type="compositionally biased region" description="Polar residues" evidence="1">
    <location>
        <begin position="90"/>
        <end position="112"/>
    </location>
</feature>
<dbReference type="OrthoDB" id="2020426at2759"/>
<sequence length="623" mass="67440">MSVHSRSSVSRRPVGAQVNSNSGQPSSPVPSHVSRSSVSSDPIPYDIWVGPDIPFRPANTAAPPSAPPNDPSVLAQQNQSVMENMPPPQFSQAQTGGAEFSSTEPTQSTNAAPWQPAPTEESYMSHSTLEVVPEAYFNNFWSPEPKVAPEPAPGIQAQPQIKPVSTGWAVASHEPLQNQSPSQPSQNAQTHSQNNLSSTGWAVASPEPFQSPSSSQPPPNVQAHPESTVSSTGWSVASQEQSQYQAPSVSPTIVQPQPQSHVSSTGWAVAAENFQSQNQQASHSPTNVQTRPQSTVSSTGWAIATPEPFPNQASSAHYPPAEDLSPLSMPGMTATAVPPPQFSGGRAPSVASSHMTTPSVNGVEPIRRQSVATHAPSRMPSNARPPVLNYNQPRSLETASFASVCCQCSNAILYNTYYYNCTYCKLDICGTCFQAGTHPWTHLPSMVRLNAQETKAGDRRQDKQCQSCKAMKHRRMDCDECPYSICLSCYSNAAVPAHQHKSFQLKATPGLTLCVRRGDGSPCCTKPSFGHCGRCYTPWKPEEWMVQCKTCLFEFEEVVALCLHCDSEIMSACRQSRHQMVSMKCRQKLRSEQGGQTHASVECTECAIRKGNPEAVDQLLINL</sequence>
<feature type="compositionally biased region" description="Polar residues" evidence="1">
    <location>
        <begin position="225"/>
        <end position="266"/>
    </location>
</feature>
<feature type="compositionally biased region" description="Low complexity" evidence="1">
    <location>
        <begin position="22"/>
        <end position="44"/>
    </location>
</feature>
<feature type="compositionally biased region" description="Polar residues" evidence="1">
    <location>
        <begin position="350"/>
        <end position="360"/>
    </location>
</feature>
<evidence type="ECO:0000313" key="3">
    <source>
        <dbReference type="Proteomes" id="UP000070700"/>
    </source>
</evidence>
<dbReference type="AlphaFoldDB" id="A0A194X7C7"/>
<reference evidence="2 3" key="1">
    <citation type="submission" date="2015-10" db="EMBL/GenBank/DDBJ databases">
        <title>Full genome of DAOMC 229536 Phialocephala scopiformis, a fungal endophyte of spruce producing the potent anti-insectan compound rugulosin.</title>
        <authorList>
            <consortium name="DOE Joint Genome Institute"/>
            <person name="Walker A.K."/>
            <person name="Frasz S.L."/>
            <person name="Seifert K.A."/>
            <person name="Miller J.D."/>
            <person name="Mondo S.J."/>
            <person name="Labutti K."/>
            <person name="Lipzen A."/>
            <person name="Dockter R."/>
            <person name="Kennedy M."/>
            <person name="Grigoriev I.V."/>
            <person name="Spatafora J.W."/>
        </authorList>
    </citation>
    <scope>NUCLEOTIDE SEQUENCE [LARGE SCALE GENOMIC DNA]</scope>
    <source>
        <strain evidence="2 3">CBS 120377</strain>
    </source>
</reference>
<proteinExistence type="predicted"/>
<dbReference type="GeneID" id="28814744"/>
<protein>
    <submittedName>
        <fullName evidence="2">Uncharacterized protein</fullName>
    </submittedName>
</protein>
<feature type="region of interest" description="Disordered" evidence="1">
    <location>
        <begin position="142"/>
        <end position="362"/>
    </location>
</feature>
<evidence type="ECO:0000313" key="2">
    <source>
        <dbReference type="EMBL" id="KUJ16073.1"/>
    </source>
</evidence>
<dbReference type="RefSeq" id="XP_018070428.1">
    <property type="nucleotide sequence ID" value="XM_018205018.1"/>
</dbReference>
<feature type="compositionally biased region" description="Low complexity" evidence="1">
    <location>
        <begin position="177"/>
        <end position="187"/>
    </location>
</feature>
<feature type="compositionally biased region" description="Polar residues" evidence="1">
    <location>
        <begin position="188"/>
        <end position="200"/>
    </location>
</feature>
<feature type="compositionally biased region" description="Low complexity" evidence="1">
    <location>
        <begin position="1"/>
        <end position="14"/>
    </location>
</feature>
<dbReference type="InParanoid" id="A0A194X7C7"/>
<organism evidence="2 3">
    <name type="scientific">Mollisia scopiformis</name>
    <name type="common">Conifer needle endophyte fungus</name>
    <name type="synonym">Phialocephala scopiformis</name>
    <dbReference type="NCBI Taxonomy" id="149040"/>
    <lineage>
        <taxon>Eukaryota</taxon>
        <taxon>Fungi</taxon>
        <taxon>Dikarya</taxon>
        <taxon>Ascomycota</taxon>
        <taxon>Pezizomycotina</taxon>
        <taxon>Leotiomycetes</taxon>
        <taxon>Helotiales</taxon>
        <taxon>Mollisiaceae</taxon>
        <taxon>Mollisia</taxon>
    </lineage>
</organism>
<keyword evidence="3" id="KW-1185">Reference proteome</keyword>
<feature type="region of interest" description="Disordered" evidence="1">
    <location>
        <begin position="1"/>
        <end position="126"/>
    </location>
</feature>
<feature type="compositionally biased region" description="Low complexity" evidence="1">
    <location>
        <begin position="205"/>
        <end position="214"/>
    </location>
</feature>
<evidence type="ECO:0000256" key="1">
    <source>
        <dbReference type="SAM" id="MobiDB-lite"/>
    </source>
</evidence>
<dbReference type="KEGG" id="psco:LY89DRAFT_102775"/>
<dbReference type="EMBL" id="KQ947417">
    <property type="protein sequence ID" value="KUJ16073.1"/>
    <property type="molecule type" value="Genomic_DNA"/>
</dbReference>
<gene>
    <name evidence="2" type="ORF">LY89DRAFT_102775</name>
</gene>
<name>A0A194X7C7_MOLSC</name>
<accession>A0A194X7C7</accession>
<feature type="compositionally biased region" description="Polar residues" evidence="1">
    <location>
        <begin position="273"/>
        <end position="300"/>
    </location>
</feature>
<dbReference type="Proteomes" id="UP000070700">
    <property type="component" value="Unassembled WGS sequence"/>
</dbReference>